<reference evidence="3 4" key="1">
    <citation type="submission" date="2024-09" db="EMBL/GenBank/DDBJ databases">
        <authorList>
            <person name="Sun Q."/>
            <person name="Mori K."/>
        </authorList>
    </citation>
    <scope>NUCLEOTIDE SEQUENCE [LARGE SCALE GENOMIC DNA]</scope>
    <source>
        <strain evidence="3 4">CECT 9424</strain>
    </source>
</reference>
<dbReference type="Proteomes" id="UP001589670">
    <property type="component" value="Unassembled WGS sequence"/>
</dbReference>
<dbReference type="InterPro" id="IPR017113">
    <property type="entry name" value="Antirestriction_ArdC"/>
</dbReference>
<proteinExistence type="predicted"/>
<accession>A0ABV5I593</accession>
<dbReference type="InterPro" id="IPR013610">
    <property type="entry name" value="ArdC_N"/>
</dbReference>
<name>A0ABV5I593_9RHOB</name>
<evidence type="ECO:0000259" key="2">
    <source>
        <dbReference type="Pfam" id="PF18818"/>
    </source>
</evidence>
<dbReference type="PIRSF" id="PIRSF037112">
    <property type="entry name" value="Antirestriction_ArdC"/>
    <property type="match status" value="1"/>
</dbReference>
<feature type="domain" description="N-terminal" evidence="1">
    <location>
        <begin position="11"/>
        <end position="131"/>
    </location>
</feature>
<protein>
    <submittedName>
        <fullName evidence="3">ArdC family protein</fullName>
    </submittedName>
</protein>
<sequence>MTSKTETNRPDIYTRITGQIVTALEQGIKPWTQPWNAAHAAGPVSRPLRHNGQPYSGINILTLWASSMERHFAAPIWMTFKQARELGGHVRKGEKGSPVVYANTLTRTETDENTGEEIDQTIPFMKGYTVFNIEQIEGLPAHYYAPAKSQLNPDQRIEAADAFFADTGADIRHGGSSAYYCPPEDYVQMPVFESFRDAESYYATLAHECTHWTRHKSRLDRDFGRKRFGDEGYAREELVAELGAAFLCADLGLTLEDREDHAAYIGSWLKVLRGDKRAIFTAAAHAQRAADYLHGLQPVIDDAEEAAA</sequence>
<dbReference type="RefSeq" id="WP_377071263.1">
    <property type="nucleotide sequence ID" value="NZ_JBHMEC010000038.1"/>
</dbReference>
<evidence type="ECO:0000313" key="4">
    <source>
        <dbReference type="Proteomes" id="UP001589670"/>
    </source>
</evidence>
<dbReference type="Pfam" id="PF18818">
    <property type="entry name" value="MPTase-PolyVal"/>
    <property type="match status" value="1"/>
</dbReference>
<evidence type="ECO:0000313" key="3">
    <source>
        <dbReference type="EMBL" id="MFB9151633.1"/>
    </source>
</evidence>
<organism evidence="3 4">
    <name type="scientific">Roseovarius ramblicola</name>
    <dbReference type="NCBI Taxonomy" id="2022336"/>
    <lineage>
        <taxon>Bacteria</taxon>
        <taxon>Pseudomonadati</taxon>
        <taxon>Pseudomonadota</taxon>
        <taxon>Alphaproteobacteria</taxon>
        <taxon>Rhodobacterales</taxon>
        <taxon>Roseobacteraceae</taxon>
        <taxon>Roseovarius</taxon>
    </lineage>
</organism>
<dbReference type="EMBL" id="JBHMEC010000038">
    <property type="protein sequence ID" value="MFB9151633.1"/>
    <property type="molecule type" value="Genomic_DNA"/>
</dbReference>
<evidence type="ECO:0000259" key="1">
    <source>
        <dbReference type="Pfam" id="PF08401"/>
    </source>
</evidence>
<keyword evidence="4" id="KW-1185">Reference proteome</keyword>
<dbReference type="Pfam" id="PF08401">
    <property type="entry name" value="ArdcN"/>
    <property type="match status" value="1"/>
</dbReference>
<dbReference type="InterPro" id="IPR041459">
    <property type="entry name" value="MPTase-PolyVal"/>
</dbReference>
<comment type="caution">
    <text evidence="3">The sequence shown here is derived from an EMBL/GenBank/DDBJ whole genome shotgun (WGS) entry which is preliminary data.</text>
</comment>
<feature type="domain" description="Polyvalent protein metallopeptidase" evidence="2">
    <location>
        <begin position="158"/>
        <end position="285"/>
    </location>
</feature>
<gene>
    <name evidence="3" type="ORF">ACFFU4_17935</name>
</gene>